<dbReference type="Pfam" id="PF02661">
    <property type="entry name" value="Fic"/>
    <property type="match status" value="1"/>
</dbReference>
<dbReference type="GO" id="GO:0005524">
    <property type="term" value="F:ATP binding"/>
    <property type="evidence" value="ECO:0007669"/>
    <property type="project" value="UniProtKB-KW"/>
</dbReference>
<dbReference type="SUPFAM" id="SSF140931">
    <property type="entry name" value="Fic-like"/>
    <property type="match status" value="1"/>
</dbReference>
<dbReference type="PANTHER" id="PTHR13504:SF38">
    <property type="entry name" value="FIDO DOMAIN-CONTAINING PROTEIN"/>
    <property type="match status" value="1"/>
</dbReference>
<feature type="binding site" evidence="2">
    <location>
        <begin position="230"/>
        <end position="237"/>
    </location>
    <ligand>
        <name>ATP</name>
        <dbReference type="ChEBI" id="CHEBI:30616"/>
    </ligand>
</feature>
<dbReference type="STRING" id="386301.SAMN05216282_1238"/>
<dbReference type="RefSeq" id="WP_092324836.1">
    <property type="nucleotide sequence ID" value="NZ_FNFU01000023.1"/>
</dbReference>
<dbReference type="PROSITE" id="PS51459">
    <property type="entry name" value="FIDO"/>
    <property type="match status" value="1"/>
</dbReference>
<gene>
    <name evidence="3" type="ORF">SAMN05216282_1238</name>
</gene>
<dbReference type="InterPro" id="IPR040198">
    <property type="entry name" value="Fido_containing"/>
</dbReference>
<dbReference type="AlphaFoldDB" id="A0A1G9GNW1"/>
<dbReference type="OrthoDB" id="9813719at2"/>
<name>A0A1G9GNW1_9MICO</name>
<dbReference type="Gene3D" id="1.10.3290.10">
    <property type="entry name" value="Fido-like domain"/>
    <property type="match status" value="1"/>
</dbReference>
<evidence type="ECO:0000313" key="3">
    <source>
        <dbReference type="EMBL" id="SDL02337.1"/>
    </source>
</evidence>
<keyword evidence="2" id="KW-0067">ATP-binding</keyword>
<organism evidence="3 4">
    <name type="scientific">Cryobacterium psychrotolerans</name>
    <dbReference type="NCBI Taxonomy" id="386301"/>
    <lineage>
        <taxon>Bacteria</taxon>
        <taxon>Bacillati</taxon>
        <taxon>Actinomycetota</taxon>
        <taxon>Actinomycetes</taxon>
        <taxon>Micrococcales</taxon>
        <taxon>Microbacteriaceae</taxon>
        <taxon>Cryobacterium</taxon>
    </lineage>
</organism>
<feature type="active site" evidence="1">
    <location>
        <position position="226"/>
    </location>
</feature>
<evidence type="ECO:0000256" key="1">
    <source>
        <dbReference type="PIRSR" id="PIRSR640198-1"/>
    </source>
</evidence>
<evidence type="ECO:0000313" key="4">
    <source>
        <dbReference type="Proteomes" id="UP000198701"/>
    </source>
</evidence>
<protein>
    <submittedName>
        <fullName evidence="3">Fic family protein</fullName>
    </submittedName>
</protein>
<sequence>MSTSEEKSPWPSLGYEERPWHSVQDEYGSRTQKHLAAGPYLASVPPLIANQTISLDSELHALTEEAASELARFDAEVGQIAAPFASILLRTESASSSEIENLTSGARQIALAELGEHASKNAQLIVGNVRAMQAALALSESIDGHAILEMHRALLEHSNPDIVGHWRDQQVWIGGGSLGPHTAQFVPPHQDRVPALMGDLVAFANRVDLPVLAQTAIAHAQFETIHPFPDGNGRVGRSLIQAMLRGGQLTRNVAVPVSAGLLHDTGRYFDALSAYRSGDVAPIVRCIADASFAAVHNGRILVDDLETVQVEWRGRIRARQDSAAHRLVDILLRQPVIGAAAASAQLGISTVNAQVAIDRLVDANILTQITDGRRNRIWLAKDVVRVLDEFAARAKRRR</sequence>
<dbReference type="Pfam" id="PF13784">
    <property type="entry name" value="Fic_N"/>
    <property type="match status" value="1"/>
</dbReference>
<reference evidence="3 4" key="1">
    <citation type="submission" date="2016-10" db="EMBL/GenBank/DDBJ databases">
        <authorList>
            <person name="de Groot N.N."/>
        </authorList>
    </citation>
    <scope>NUCLEOTIDE SEQUENCE [LARGE SCALE GENOMIC DNA]</scope>
    <source>
        <strain evidence="3 4">CGMCC 1.5382</strain>
    </source>
</reference>
<dbReference type="EMBL" id="FNFU01000023">
    <property type="protein sequence ID" value="SDL02337.1"/>
    <property type="molecule type" value="Genomic_DNA"/>
</dbReference>
<keyword evidence="4" id="KW-1185">Reference proteome</keyword>
<dbReference type="Proteomes" id="UP000198701">
    <property type="component" value="Unassembled WGS sequence"/>
</dbReference>
<dbReference type="InterPro" id="IPR036597">
    <property type="entry name" value="Fido-like_dom_sf"/>
</dbReference>
<dbReference type="PANTHER" id="PTHR13504">
    <property type="entry name" value="FIDO DOMAIN-CONTAINING PROTEIN DDB_G0283145"/>
    <property type="match status" value="1"/>
</dbReference>
<keyword evidence="2" id="KW-0547">Nucleotide-binding</keyword>
<accession>A0A1G9GNW1</accession>
<proteinExistence type="predicted"/>
<dbReference type="InterPro" id="IPR003812">
    <property type="entry name" value="Fido"/>
</dbReference>
<evidence type="ECO:0000256" key="2">
    <source>
        <dbReference type="PIRSR" id="PIRSR640198-2"/>
    </source>
</evidence>
<dbReference type="InterPro" id="IPR025758">
    <property type="entry name" value="Fic/DOC_N"/>
</dbReference>